<dbReference type="Gene3D" id="3.40.50.1220">
    <property type="entry name" value="TPP-binding domain"/>
    <property type="match status" value="1"/>
</dbReference>
<organism evidence="1">
    <name type="scientific">marine sediment metagenome</name>
    <dbReference type="NCBI Taxonomy" id="412755"/>
    <lineage>
        <taxon>unclassified sequences</taxon>
        <taxon>metagenomes</taxon>
        <taxon>ecological metagenomes</taxon>
    </lineage>
</organism>
<evidence type="ECO:0000313" key="1">
    <source>
        <dbReference type="EMBL" id="GAI38417.1"/>
    </source>
</evidence>
<dbReference type="EMBL" id="BARV01030182">
    <property type="protein sequence ID" value="GAI38417.1"/>
    <property type="molecule type" value="Genomic_DNA"/>
</dbReference>
<comment type="caution">
    <text evidence="1">The sequence shown here is derived from an EMBL/GenBank/DDBJ whole genome shotgun (WGS) entry which is preliminary data.</text>
</comment>
<dbReference type="GO" id="GO:0019385">
    <property type="term" value="P:methanogenesis, from acetate"/>
    <property type="evidence" value="ECO:0007669"/>
    <property type="project" value="InterPro"/>
</dbReference>
<dbReference type="InterPro" id="IPR003704">
    <property type="entry name" value="CdhB"/>
</dbReference>
<dbReference type="Pfam" id="PF02552">
    <property type="entry name" value="CO_dh"/>
    <property type="match status" value="1"/>
</dbReference>
<proteinExistence type="predicted"/>
<dbReference type="AlphaFoldDB" id="X1N309"/>
<reference evidence="1" key="1">
    <citation type="journal article" date="2014" name="Front. Microbiol.">
        <title>High frequency of phylogenetically diverse reductive dehalogenase-homologous genes in deep subseafloor sedimentary metagenomes.</title>
        <authorList>
            <person name="Kawai M."/>
            <person name="Futagami T."/>
            <person name="Toyoda A."/>
            <person name="Takaki Y."/>
            <person name="Nishi S."/>
            <person name="Hori S."/>
            <person name="Arai W."/>
            <person name="Tsubouchi T."/>
            <person name="Morono Y."/>
            <person name="Uchiyama I."/>
            <person name="Ito T."/>
            <person name="Fujiyama A."/>
            <person name="Inagaki F."/>
            <person name="Takami H."/>
        </authorList>
    </citation>
    <scope>NUCLEOTIDE SEQUENCE</scope>
    <source>
        <strain evidence="1">Expedition CK06-06</strain>
    </source>
</reference>
<gene>
    <name evidence="1" type="ORF">S06H3_47980</name>
</gene>
<dbReference type="SUPFAM" id="SSF52467">
    <property type="entry name" value="DHS-like NAD/FAD-binding domain"/>
    <property type="match status" value="1"/>
</dbReference>
<dbReference type="InterPro" id="IPR029035">
    <property type="entry name" value="DHS-like_NAD/FAD-binding_dom"/>
</dbReference>
<name>X1N309_9ZZZZ</name>
<feature type="non-terminal residue" evidence="1">
    <location>
        <position position="117"/>
    </location>
</feature>
<sequence length="117" mass="12698">MVAEAWQRAEIPGPIKALVIKKPEVVQAMIKKAKRPIFVVGHEAAKINLGDKKPIDYVIRIAKAANIPVVATAQTVAEFLKRDFRPAAWMSAMDIGNRLTDPGWSVSGEGGSHDLAL</sequence>
<accession>X1N309</accession>
<protein>
    <submittedName>
        <fullName evidence="1">Uncharacterized protein</fullName>
    </submittedName>
</protein>